<dbReference type="EMBL" id="QJKJ01001580">
    <property type="protein sequence ID" value="RDY06923.1"/>
    <property type="molecule type" value="Genomic_DNA"/>
</dbReference>
<gene>
    <name evidence="1" type="ORF">CR513_09027</name>
</gene>
<dbReference type="Proteomes" id="UP000257109">
    <property type="component" value="Unassembled WGS sequence"/>
</dbReference>
<comment type="caution">
    <text evidence="1">The sequence shown here is derived from an EMBL/GenBank/DDBJ whole genome shotgun (WGS) entry which is preliminary data.</text>
</comment>
<name>A0A371HVX8_MUCPR</name>
<feature type="non-terminal residue" evidence="1">
    <location>
        <position position="1"/>
    </location>
</feature>
<organism evidence="1 2">
    <name type="scientific">Mucuna pruriens</name>
    <name type="common">Velvet bean</name>
    <name type="synonym">Dolichos pruriens</name>
    <dbReference type="NCBI Taxonomy" id="157652"/>
    <lineage>
        <taxon>Eukaryota</taxon>
        <taxon>Viridiplantae</taxon>
        <taxon>Streptophyta</taxon>
        <taxon>Embryophyta</taxon>
        <taxon>Tracheophyta</taxon>
        <taxon>Spermatophyta</taxon>
        <taxon>Magnoliopsida</taxon>
        <taxon>eudicotyledons</taxon>
        <taxon>Gunneridae</taxon>
        <taxon>Pentapetalae</taxon>
        <taxon>rosids</taxon>
        <taxon>fabids</taxon>
        <taxon>Fabales</taxon>
        <taxon>Fabaceae</taxon>
        <taxon>Papilionoideae</taxon>
        <taxon>50 kb inversion clade</taxon>
        <taxon>NPAAA clade</taxon>
        <taxon>indigoferoid/millettioid clade</taxon>
        <taxon>Phaseoleae</taxon>
        <taxon>Mucuna</taxon>
    </lineage>
</organism>
<evidence type="ECO:0000313" key="2">
    <source>
        <dbReference type="Proteomes" id="UP000257109"/>
    </source>
</evidence>
<reference evidence="1" key="1">
    <citation type="submission" date="2018-05" db="EMBL/GenBank/DDBJ databases">
        <title>Draft genome of Mucuna pruriens seed.</title>
        <authorList>
            <person name="Nnadi N.E."/>
            <person name="Vos R."/>
            <person name="Hasami M.H."/>
            <person name="Devisetty U.K."/>
            <person name="Aguiy J.C."/>
        </authorList>
    </citation>
    <scope>NUCLEOTIDE SEQUENCE [LARGE SCALE GENOMIC DNA]</scope>
    <source>
        <strain evidence="1">JCA_2017</strain>
    </source>
</reference>
<evidence type="ECO:0000313" key="1">
    <source>
        <dbReference type="EMBL" id="RDY06923.1"/>
    </source>
</evidence>
<dbReference type="AlphaFoldDB" id="A0A371HVX8"/>
<keyword evidence="2" id="KW-1185">Reference proteome</keyword>
<accession>A0A371HVX8</accession>
<sequence length="199" mass="23712">MERKILTAISKPSKPRGDDRLNYKLFLGTLRGVAMHWLATLLPQSIKTFGDLETSFASQFAANKMKRLEVADLLRAWKRSEPEQRSTLRWRRIRSTGWRLRGSREQETLDRLRRKRTNTRRNQKEYPPILTLLREKRAQILREIYHTNLLKYPKNTKGRRMVANTHEECEFHRAYGHSTENRRTLQEQIKKLVHQGHLG</sequence>
<dbReference type="OrthoDB" id="1752139at2759"/>
<evidence type="ECO:0008006" key="3">
    <source>
        <dbReference type="Google" id="ProtNLM"/>
    </source>
</evidence>
<proteinExistence type="predicted"/>
<protein>
    <recommendedName>
        <fullName evidence="3">Retrotransposon gag domain-containing protein</fullName>
    </recommendedName>
</protein>